<dbReference type="OrthoDB" id="7069211at2"/>
<dbReference type="EMBL" id="FOWC01000001">
    <property type="protein sequence ID" value="SFO04693.1"/>
    <property type="molecule type" value="Genomic_DNA"/>
</dbReference>
<name>A0A1I5DZX6_9PSEU</name>
<accession>A0A1I5DZX6</accession>
<dbReference type="AlphaFoldDB" id="A0A1I5DZX6"/>
<evidence type="ECO:0000259" key="1">
    <source>
        <dbReference type="Pfam" id="PF14192"/>
    </source>
</evidence>
<evidence type="ECO:0000313" key="3">
    <source>
        <dbReference type="Proteomes" id="UP000199137"/>
    </source>
</evidence>
<feature type="domain" description="DUF4314" evidence="1">
    <location>
        <begin position="3"/>
        <end position="54"/>
    </location>
</feature>
<dbReference type="Proteomes" id="UP000199137">
    <property type="component" value="Unassembled WGS sequence"/>
</dbReference>
<reference evidence="2 3" key="1">
    <citation type="submission" date="2016-10" db="EMBL/GenBank/DDBJ databases">
        <authorList>
            <person name="de Groot N.N."/>
        </authorList>
    </citation>
    <scope>NUCLEOTIDE SEQUENCE [LARGE SCALE GENOMIC DNA]</scope>
    <source>
        <strain evidence="2 3">DSM 44637</strain>
    </source>
</reference>
<sequence>MGKYARGQRVVLVRINDEDTDLKPGDKGTYLATDALGTLLIKWDCGSTLGIVPEAGDKVEPIDEGQAATTA</sequence>
<dbReference type="RefSeq" id="WP_093572019.1">
    <property type="nucleotide sequence ID" value="NZ_FOWC01000001.1"/>
</dbReference>
<gene>
    <name evidence="2" type="ORF">SAMN05421854_101425</name>
</gene>
<evidence type="ECO:0000313" key="2">
    <source>
        <dbReference type="EMBL" id="SFO04693.1"/>
    </source>
</evidence>
<organism evidence="2 3">
    <name type="scientific">Amycolatopsis rubida</name>
    <dbReference type="NCBI Taxonomy" id="112413"/>
    <lineage>
        <taxon>Bacteria</taxon>
        <taxon>Bacillati</taxon>
        <taxon>Actinomycetota</taxon>
        <taxon>Actinomycetes</taxon>
        <taxon>Pseudonocardiales</taxon>
        <taxon>Pseudonocardiaceae</taxon>
        <taxon>Amycolatopsis</taxon>
    </lineage>
</organism>
<proteinExistence type="predicted"/>
<dbReference type="InterPro" id="IPR025463">
    <property type="entry name" value="DUF4314"/>
</dbReference>
<protein>
    <recommendedName>
        <fullName evidence="1">DUF4314 domain-containing protein</fullName>
    </recommendedName>
</protein>
<dbReference type="Pfam" id="PF14192">
    <property type="entry name" value="DUF4314"/>
    <property type="match status" value="1"/>
</dbReference>